<keyword evidence="3" id="KW-1185">Reference proteome</keyword>
<sequence length="54" mass="5750">MHARTLLTIALALITAVAIVWFISSFFVLQDENPRTSLDAPIPVALTVPAVASS</sequence>
<protein>
    <submittedName>
        <fullName evidence="2">Uncharacterized protein</fullName>
    </submittedName>
</protein>
<gene>
    <name evidence="2" type="ORF">NVS89_02770</name>
</gene>
<keyword evidence="1" id="KW-0472">Membrane</keyword>
<proteinExistence type="predicted"/>
<dbReference type="AlphaFoldDB" id="A0A9X2P9U8"/>
<evidence type="ECO:0000313" key="2">
    <source>
        <dbReference type="EMBL" id="MCS0494005.1"/>
    </source>
</evidence>
<dbReference type="Proteomes" id="UP001151088">
    <property type="component" value="Unassembled WGS sequence"/>
</dbReference>
<name>A0A9X2P9U8_9HYPH</name>
<keyword evidence="1" id="KW-1133">Transmembrane helix</keyword>
<evidence type="ECO:0000313" key="3">
    <source>
        <dbReference type="Proteomes" id="UP001151088"/>
    </source>
</evidence>
<keyword evidence="1" id="KW-0812">Transmembrane</keyword>
<feature type="transmembrane region" description="Helical" evidence="1">
    <location>
        <begin position="6"/>
        <end position="29"/>
    </location>
</feature>
<reference evidence="2" key="1">
    <citation type="submission" date="2022-08" db="EMBL/GenBank/DDBJ databases">
        <authorList>
            <person name="Li F."/>
        </authorList>
    </citation>
    <scope>NUCLEOTIDE SEQUENCE</scope>
    <source>
        <strain evidence="2">MQZ15Z-1</strain>
    </source>
</reference>
<comment type="caution">
    <text evidence="2">The sequence shown here is derived from an EMBL/GenBank/DDBJ whole genome shotgun (WGS) entry which is preliminary data.</text>
</comment>
<accession>A0A9X2P9U8</accession>
<organism evidence="2 3">
    <name type="scientific">Ancylobacter mangrovi</name>
    <dbReference type="NCBI Taxonomy" id="2972472"/>
    <lineage>
        <taxon>Bacteria</taxon>
        <taxon>Pseudomonadati</taxon>
        <taxon>Pseudomonadota</taxon>
        <taxon>Alphaproteobacteria</taxon>
        <taxon>Hyphomicrobiales</taxon>
        <taxon>Xanthobacteraceae</taxon>
        <taxon>Ancylobacter</taxon>
    </lineage>
</organism>
<dbReference type="RefSeq" id="WP_258730956.1">
    <property type="nucleotide sequence ID" value="NZ_JANTHZ010000001.1"/>
</dbReference>
<evidence type="ECO:0000256" key="1">
    <source>
        <dbReference type="SAM" id="Phobius"/>
    </source>
</evidence>
<dbReference type="EMBL" id="JANTHZ010000001">
    <property type="protein sequence ID" value="MCS0494005.1"/>
    <property type="molecule type" value="Genomic_DNA"/>
</dbReference>